<sequence length="73" mass="8628">MQKLRGKDCVKLPRSKFYLEQDTRDAKEGTIKLEEVKIETKTNDGKDYKDYESGSDEYKQRNRETETSIVEAY</sequence>
<dbReference type="EMBL" id="OZ034836">
    <property type="protein sequence ID" value="CAL1677621.1"/>
    <property type="molecule type" value="Genomic_DNA"/>
</dbReference>
<dbReference type="Proteomes" id="UP001497644">
    <property type="component" value="Chromosome 13"/>
</dbReference>
<dbReference type="AlphaFoldDB" id="A0AAV2NE38"/>
<keyword evidence="3" id="KW-1185">Reference proteome</keyword>
<accession>A0AAV2NE38</accession>
<proteinExistence type="predicted"/>
<feature type="region of interest" description="Disordered" evidence="1">
    <location>
        <begin position="42"/>
        <end position="73"/>
    </location>
</feature>
<evidence type="ECO:0000313" key="3">
    <source>
        <dbReference type="Proteomes" id="UP001497644"/>
    </source>
</evidence>
<feature type="compositionally biased region" description="Basic and acidic residues" evidence="1">
    <location>
        <begin position="42"/>
        <end position="66"/>
    </location>
</feature>
<protein>
    <submittedName>
        <fullName evidence="2">Uncharacterized protein</fullName>
    </submittedName>
</protein>
<organism evidence="2 3">
    <name type="scientific">Lasius platythorax</name>
    <dbReference type="NCBI Taxonomy" id="488582"/>
    <lineage>
        <taxon>Eukaryota</taxon>
        <taxon>Metazoa</taxon>
        <taxon>Ecdysozoa</taxon>
        <taxon>Arthropoda</taxon>
        <taxon>Hexapoda</taxon>
        <taxon>Insecta</taxon>
        <taxon>Pterygota</taxon>
        <taxon>Neoptera</taxon>
        <taxon>Endopterygota</taxon>
        <taxon>Hymenoptera</taxon>
        <taxon>Apocrita</taxon>
        <taxon>Aculeata</taxon>
        <taxon>Formicoidea</taxon>
        <taxon>Formicidae</taxon>
        <taxon>Formicinae</taxon>
        <taxon>Lasius</taxon>
        <taxon>Lasius</taxon>
    </lineage>
</organism>
<reference evidence="2" key="1">
    <citation type="submission" date="2024-04" db="EMBL/GenBank/DDBJ databases">
        <authorList>
            <consortium name="Molecular Ecology Group"/>
        </authorList>
    </citation>
    <scope>NUCLEOTIDE SEQUENCE</scope>
</reference>
<evidence type="ECO:0000313" key="2">
    <source>
        <dbReference type="EMBL" id="CAL1677621.1"/>
    </source>
</evidence>
<evidence type="ECO:0000256" key="1">
    <source>
        <dbReference type="SAM" id="MobiDB-lite"/>
    </source>
</evidence>
<gene>
    <name evidence="2" type="ORF">LPLAT_LOCUS3619</name>
</gene>
<name>A0AAV2NE38_9HYME</name>